<dbReference type="PROSITE" id="PS00676">
    <property type="entry name" value="SIGMA54_INTERACT_2"/>
    <property type="match status" value="1"/>
</dbReference>
<dbReference type="InterPro" id="IPR002197">
    <property type="entry name" value="HTH_Fis"/>
</dbReference>
<dbReference type="InterPro" id="IPR009057">
    <property type="entry name" value="Homeodomain-like_sf"/>
</dbReference>
<dbReference type="SMART" id="SM00448">
    <property type="entry name" value="REC"/>
    <property type="match status" value="1"/>
</dbReference>
<keyword evidence="3" id="KW-0805">Transcription regulation</keyword>
<dbReference type="SUPFAM" id="SSF52172">
    <property type="entry name" value="CheY-like"/>
    <property type="match status" value="1"/>
</dbReference>
<dbReference type="Pfam" id="PF25601">
    <property type="entry name" value="AAA_lid_14"/>
    <property type="match status" value="1"/>
</dbReference>
<evidence type="ECO:0000256" key="4">
    <source>
        <dbReference type="ARBA" id="ARBA00023163"/>
    </source>
</evidence>
<feature type="domain" description="Response regulatory" evidence="7">
    <location>
        <begin position="5"/>
        <end position="119"/>
    </location>
</feature>
<dbReference type="PROSITE" id="PS50045">
    <property type="entry name" value="SIGMA54_INTERACT_4"/>
    <property type="match status" value="1"/>
</dbReference>
<dbReference type="GO" id="GO:0000160">
    <property type="term" value="P:phosphorelay signal transduction system"/>
    <property type="evidence" value="ECO:0007669"/>
    <property type="project" value="InterPro"/>
</dbReference>
<dbReference type="STRING" id="1121400.SAMN02746065_1412"/>
<reference evidence="8 9" key="1">
    <citation type="submission" date="2017-04" db="EMBL/GenBank/DDBJ databases">
        <authorList>
            <person name="Afonso C.L."/>
            <person name="Miller P.J."/>
            <person name="Scott M.A."/>
            <person name="Spackman E."/>
            <person name="Goraichik I."/>
            <person name="Dimitrov K.M."/>
            <person name="Suarez D.L."/>
            <person name="Swayne D.E."/>
        </authorList>
    </citation>
    <scope>NUCLEOTIDE SEQUENCE [LARGE SCALE GENOMIC DNA]</scope>
    <source>
        <strain evidence="8 9">DSM 3385</strain>
    </source>
</reference>
<protein>
    <submittedName>
        <fullName evidence="8">Two-component system, NtrC family, response regulator AtoC</fullName>
    </submittedName>
</protein>
<organism evidence="8 9">
    <name type="scientific">Desulfocicer vacuolatum DSM 3385</name>
    <dbReference type="NCBI Taxonomy" id="1121400"/>
    <lineage>
        <taxon>Bacteria</taxon>
        <taxon>Pseudomonadati</taxon>
        <taxon>Thermodesulfobacteriota</taxon>
        <taxon>Desulfobacteria</taxon>
        <taxon>Desulfobacterales</taxon>
        <taxon>Desulfobacteraceae</taxon>
        <taxon>Desulfocicer</taxon>
    </lineage>
</organism>
<keyword evidence="2" id="KW-0067">ATP-binding</keyword>
<dbReference type="Gene3D" id="1.10.10.60">
    <property type="entry name" value="Homeodomain-like"/>
    <property type="match status" value="1"/>
</dbReference>
<dbReference type="EMBL" id="FWXY01000041">
    <property type="protein sequence ID" value="SMD12361.1"/>
    <property type="molecule type" value="Genomic_DNA"/>
</dbReference>
<dbReference type="PANTHER" id="PTHR32071:SF113">
    <property type="entry name" value="ALGINATE BIOSYNTHESIS TRANSCRIPTIONAL REGULATORY PROTEIN ALGB"/>
    <property type="match status" value="1"/>
</dbReference>
<evidence type="ECO:0000256" key="1">
    <source>
        <dbReference type="ARBA" id="ARBA00022741"/>
    </source>
</evidence>
<dbReference type="InterPro" id="IPR002078">
    <property type="entry name" value="Sigma_54_int"/>
</dbReference>
<keyword evidence="1" id="KW-0547">Nucleotide-binding</keyword>
<dbReference type="Proteomes" id="UP000192418">
    <property type="component" value="Unassembled WGS sequence"/>
</dbReference>
<dbReference type="PRINTS" id="PR01590">
    <property type="entry name" value="HTHFIS"/>
</dbReference>
<dbReference type="Gene3D" id="1.10.8.60">
    <property type="match status" value="1"/>
</dbReference>
<dbReference type="GO" id="GO:0005524">
    <property type="term" value="F:ATP binding"/>
    <property type="evidence" value="ECO:0007669"/>
    <property type="project" value="UniProtKB-KW"/>
</dbReference>
<dbReference type="AlphaFoldDB" id="A0A1W2ERQ3"/>
<dbReference type="PROSITE" id="PS50110">
    <property type="entry name" value="RESPONSE_REGULATORY"/>
    <property type="match status" value="1"/>
</dbReference>
<sequence length="464" mass="52844">MQDKRLLIVDDEDVLRTSLETNFKINGFNVRTAQSGEAAIELLEQFSPMVILLDLRLPSMDGISVLKEIKKTNFDVNVVIMTAYADTQTTVEAVKCGAYNFINKPFELEELEALVHNAFENIELKREVDCLRYRQKKFEKYDDIVGKSRVMQDIYSQIDRIAETKDTTVLIRGESGTGKELVAGAIHHKSRRHRHPFMEINCSSLPETLLESELFGHEKGAFTDAKGTKKGLFELADTGTLFLDEIGDLPLSIQVKLLGFLEKKQFKRLGCGRDIKVDVRIVTATNRNLEQAISQGLFREDLYYRLNVVTLFVPPLRERQSDIPLLAGYFLEQFCREMGKKKMTFSRDALALLTGHSWRGNVRELKNVVERAVIFARDLTLGPESLGAEFSQIQLRNTFSPMGFSAPLDHGEDIEMVLAQKEMDLITAALEKTDNNKTKASEILGISRFALNRRLQKLDRMRRQ</sequence>
<dbReference type="InterPro" id="IPR058031">
    <property type="entry name" value="AAA_lid_NorR"/>
</dbReference>
<dbReference type="Gene3D" id="3.40.50.2300">
    <property type="match status" value="1"/>
</dbReference>
<evidence type="ECO:0000313" key="8">
    <source>
        <dbReference type="EMBL" id="SMD12361.1"/>
    </source>
</evidence>
<dbReference type="Pfam" id="PF02954">
    <property type="entry name" value="HTH_8"/>
    <property type="match status" value="1"/>
</dbReference>
<dbReference type="InterPro" id="IPR003593">
    <property type="entry name" value="AAA+_ATPase"/>
</dbReference>
<dbReference type="InterPro" id="IPR001789">
    <property type="entry name" value="Sig_transdc_resp-reg_receiver"/>
</dbReference>
<dbReference type="InterPro" id="IPR011006">
    <property type="entry name" value="CheY-like_superfamily"/>
</dbReference>
<keyword evidence="4" id="KW-0804">Transcription</keyword>
<dbReference type="Gene3D" id="3.40.50.300">
    <property type="entry name" value="P-loop containing nucleotide triphosphate hydrolases"/>
    <property type="match status" value="1"/>
</dbReference>
<proteinExistence type="predicted"/>
<dbReference type="GO" id="GO:0006355">
    <property type="term" value="P:regulation of DNA-templated transcription"/>
    <property type="evidence" value="ECO:0007669"/>
    <property type="project" value="InterPro"/>
</dbReference>
<dbReference type="Pfam" id="PF00072">
    <property type="entry name" value="Response_reg"/>
    <property type="match status" value="1"/>
</dbReference>
<dbReference type="SUPFAM" id="SSF52540">
    <property type="entry name" value="P-loop containing nucleoside triphosphate hydrolases"/>
    <property type="match status" value="1"/>
</dbReference>
<dbReference type="PANTHER" id="PTHR32071">
    <property type="entry name" value="TRANSCRIPTIONAL REGULATORY PROTEIN"/>
    <property type="match status" value="1"/>
</dbReference>
<accession>A0A1W2ERQ3</accession>
<evidence type="ECO:0000259" key="7">
    <source>
        <dbReference type="PROSITE" id="PS50110"/>
    </source>
</evidence>
<evidence type="ECO:0000256" key="2">
    <source>
        <dbReference type="ARBA" id="ARBA00022840"/>
    </source>
</evidence>
<feature type="modified residue" description="4-aspartylphosphate" evidence="5">
    <location>
        <position position="54"/>
    </location>
</feature>
<evidence type="ECO:0000256" key="5">
    <source>
        <dbReference type="PROSITE-ProRule" id="PRU00169"/>
    </source>
</evidence>
<dbReference type="OrthoDB" id="9814761at2"/>
<dbReference type="InterPro" id="IPR027417">
    <property type="entry name" value="P-loop_NTPase"/>
</dbReference>
<dbReference type="PROSITE" id="PS00675">
    <property type="entry name" value="SIGMA54_INTERACT_1"/>
    <property type="match status" value="1"/>
</dbReference>
<dbReference type="InterPro" id="IPR025662">
    <property type="entry name" value="Sigma_54_int_dom_ATP-bd_1"/>
</dbReference>
<evidence type="ECO:0000313" key="9">
    <source>
        <dbReference type="Proteomes" id="UP000192418"/>
    </source>
</evidence>
<dbReference type="Pfam" id="PF00158">
    <property type="entry name" value="Sigma54_activat"/>
    <property type="match status" value="1"/>
</dbReference>
<evidence type="ECO:0000256" key="3">
    <source>
        <dbReference type="ARBA" id="ARBA00023015"/>
    </source>
</evidence>
<keyword evidence="9" id="KW-1185">Reference proteome</keyword>
<dbReference type="SMART" id="SM00382">
    <property type="entry name" value="AAA"/>
    <property type="match status" value="1"/>
</dbReference>
<dbReference type="FunFam" id="3.40.50.300:FF:000006">
    <property type="entry name" value="DNA-binding transcriptional regulator NtrC"/>
    <property type="match status" value="1"/>
</dbReference>
<name>A0A1W2ERQ3_9BACT</name>
<dbReference type="RefSeq" id="WP_084071807.1">
    <property type="nucleotide sequence ID" value="NZ_FWXY01000041.1"/>
</dbReference>
<dbReference type="InterPro" id="IPR025943">
    <property type="entry name" value="Sigma_54_int_dom_ATP-bd_2"/>
</dbReference>
<feature type="domain" description="Sigma-54 factor interaction" evidence="6">
    <location>
        <begin position="144"/>
        <end position="374"/>
    </location>
</feature>
<dbReference type="CDD" id="cd00009">
    <property type="entry name" value="AAA"/>
    <property type="match status" value="1"/>
</dbReference>
<dbReference type="GO" id="GO:0043565">
    <property type="term" value="F:sequence-specific DNA binding"/>
    <property type="evidence" value="ECO:0007669"/>
    <property type="project" value="InterPro"/>
</dbReference>
<gene>
    <name evidence="8" type="ORF">SAMN02746065_1412</name>
</gene>
<dbReference type="SUPFAM" id="SSF46689">
    <property type="entry name" value="Homeodomain-like"/>
    <property type="match status" value="1"/>
</dbReference>
<keyword evidence="5" id="KW-0597">Phosphoprotein</keyword>
<evidence type="ECO:0000259" key="6">
    <source>
        <dbReference type="PROSITE" id="PS50045"/>
    </source>
</evidence>